<dbReference type="PANTHER" id="PTHR13743:SF112">
    <property type="entry name" value="BEACH DOMAIN-CONTAINING PROTEIN"/>
    <property type="match status" value="1"/>
</dbReference>
<dbReference type="EMBL" id="OB663471">
    <property type="protein sequence ID" value="CAD7231400.1"/>
    <property type="molecule type" value="Genomic_DNA"/>
</dbReference>
<dbReference type="SUPFAM" id="SSF50978">
    <property type="entry name" value="WD40 repeat-like"/>
    <property type="match status" value="1"/>
</dbReference>
<dbReference type="InterPro" id="IPR019775">
    <property type="entry name" value="WD40_repeat_CS"/>
</dbReference>
<dbReference type="Gene3D" id="2.130.10.10">
    <property type="entry name" value="YVTN repeat-like/Quinoprotein amine dehydrogenase"/>
    <property type="match status" value="1"/>
</dbReference>
<feature type="non-terminal residue" evidence="2">
    <location>
        <position position="1"/>
    </location>
</feature>
<proteinExistence type="predicted"/>
<sequence length="450" mass="49289">YWTRVRIVIGQGKMTQLLPTRLHPSLPMSASLLACSVDGRFLFIGGSWDGSLRVAALPRGKLLHSVYRHVDVVTCLSLDSGGEVLVTGSRDSTCVIWELVYPYGIEGGSISAPKPVMSLLGHESEVTAVAVNVDLDLVVSGAKVIGRLGVKLLQLSYMGHILVYSEATDPCDTRLDMYSITGRHLKSWIPPYGLSVMMTAADHLILGDQRGNLGIREIQMLSPVTSLPVHRGIACLAVAEGSTHILCSLSNGKVVVCIVDQSEPLPSRGHDVVRRRRSFSEPPSPAPLSEDSMAKPSNVEPPGDDAPFLKRFLFRTFYPYVGFDPNNWIVKITPSHYPTLRWSGGLGVVFPWDPRLPGTGGRTLMEFLEDTLRTYVPEVFIRDDRTGQTYQRSTNTTTTTTTEATTTWRTVEPVTTLPTVIPPPSLGVTFERFLDAIVSLLFPSNNDSGK</sequence>
<dbReference type="GO" id="GO:0005829">
    <property type="term" value="C:cytosol"/>
    <property type="evidence" value="ECO:0007669"/>
    <property type="project" value="TreeGrafter"/>
</dbReference>
<dbReference type="PROSITE" id="PS50294">
    <property type="entry name" value="WD_REPEATS_REGION"/>
    <property type="match status" value="1"/>
</dbReference>
<dbReference type="InterPro" id="IPR015943">
    <property type="entry name" value="WD40/YVTN_repeat-like_dom_sf"/>
</dbReference>
<dbReference type="GO" id="GO:0019901">
    <property type="term" value="F:protein kinase binding"/>
    <property type="evidence" value="ECO:0007669"/>
    <property type="project" value="TreeGrafter"/>
</dbReference>
<gene>
    <name evidence="2" type="ORF">CTOB1V02_LOCUS9247</name>
</gene>
<organism evidence="2">
    <name type="scientific">Cyprideis torosa</name>
    <dbReference type="NCBI Taxonomy" id="163714"/>
    <lineage>
        <taxon>Eukaryota</taxon>
        <taxon>Metazoa</taxon>
        <taxon>Ecdysozoa</taxon>
        <taxon>Arthropoda</taxon>
        <taxon>Crustacea</taxon>
        <taxon>Oligostraca</taxon>
        <taxon>Ostracoda</taxon>
        <taxon>Podocopa</taxon>
        <taxon>Podocopida</taxon>
        <taxon>Cytherocopina</taxon>
        <taxon>Cytheroidea</taxon>
        <taxon>Cytherideidae</taxon>
        <taxon>Cyprideis</taxon>
    </lineage>
</organism>
<dbReference type="InterPro" id="IPR036322">
    <property type="entry name" value="WD40_repeat_dom_sf"/>
</dbReference>
<feature type="domain" description="Neurobeachin beta-propeller" evidence="1">
    <location>
        <begin position="39"/>
        <end position="143"/>
    </location>
</feature>
<dbReference type="InterPro" id="IPR050865">
    <property type="entry name" value="BEACH_Domain"/>
</dbReference>
<dbReference type="Pfam" id="PF20426">
    <property type="entry name" value="NBCH_WD40"/>
    <property type="match status" value="1"/>
</dbReference>
<dbReference type="PROSITE" id="PS00678">
    <property type="entry name" value="WD_REPEATS_1"/>
    <property type="match status" value="1"/>
</dbReference>
<dbReference type="InterPro" id="IPR046851">
    <property type="entry name" value="NBCH_WD40"/>
</dbReference>
<dbReference type="GO" id="GO:0016020">
    <property type="term" value="C:membrane"/>
    <property type="evidence" value="ECO:0007669"/>
    <property type="project" value="TreeGrafter"/>
</dbReference>
<reference evidence="2" key="1">
    <citation type="submission" date="2020-11" db="EMBL/GenBank/DDBJ databases">
        <authorList>
            <person name="Tran Van P."/>
        </authorList>
    </citation>
    <scope>NUCLEOTIDE SEQUENCE</scope>
</reference>
<dbReference type="SMART" id="SM00320">
    <property type="entry name" value="WD40"/>
    <property type="match status" value="4"/>
</dbReference>
<evidence type="ECO:0000313" key="2">
    <source>
        <dbReference type="EMBL" id="CAD7231400.1"/>
    </source>
</evidence>
<protein>
    <recommendedName>
        <fullName evidence="1">Neurobeachin beta-propeller domain-containing protein</fullName>
    </recommendedName>
</protein>
<dbReference type="PANTHER" id="PTHR13743">
    <property type="entry name" value="BEIGE/BEACH-RELATED"/>
    <property type="match status" value="1"/>
</dbReference>
<dbReference type="AlphaFoldDB" id="A0A7R8ZNQ4"/>
<dbReference type="InterPro" id="IPR001680">
    <property type="entry name" value="WD40_rpt"/>
</dbReference>
<dbReference type="PROSITE" id="PS50082">
    <property type="entry name" value="WD_REPEATS_2"/>
    <property type="match status" value="1"/>
</dbReference>
<evidence type="ECO:0000259" key="1">
    <source>
        <dbReference type="Pfam" id="PF20426"/>
    </source>
</evidence>
<dbReference type="GO" id="GO:0008104">
    <property type="term" value="P:intracellular protein localization"/>
    <property type="evidence" value="ECO:0007669"/>
    <property type="project" value="TreeGrafter"/>
</dbReference>
<name>A0A7R8ZNQ4_9CRUS</name>
<accession>A0A7R8ZNQ4</accession>
<dbReference type="OrthoDB" id="756370at2759"/>